<dbReference type="Gene3D" id="3.40.50.200">
    <property type="entry name" value="Peptidase S8/S53 domain"/>
    <property type="match status" value="1"/>
</dbReference>
<dbReference type="Gene3D" id="2.150.10.10">
    <property type="entry name" value="Serralysin-like metalloprotease, C-terminal"/>
    <property type="match status" value="1"/>
</dbReference>
<keyword evidence="2 4" id="KW-0378">Hydrolase</keyword>
<evidence type="ECO:0000259" key="5">
    <source>
        <dbReference type="PROSITE" id="PS51829"/>
    </source>
</evidence>
<keyword evidence="1 4" id="KW-0645">Protease</keyword>
<evidence type="ECO:0000256" key="3">
    <source>
        <dbReference type="ARBA" id="ARBA00022825"/>
    </source>
</evidence>
<dbReference type="InterPro" id="IPR002884">
    <property type="entry name" value="P_dom"/>
</dbReference>
<feature type="active site" description="Charge relay system" evidence="4">
    <location>
        <position position="221"/>
    </location>
</feature>
<evidence type="ECO:0000256" key="1">
    <source>
        <dbReference type="ARBA" id="ARBA00022670"/>
    </source>
</evidence>
<dbReference type="InterPro" id="IPR011049">
    <property type="entry name" value="Serralysin-like_metalloprot_C"/>
</dbReference>
<dbReference type="InterPro" id="IPR036852">
    <property type="entry name" value="Peptidase_S8/S53_dom_sf"/>
</dbReference>
<evidence type="ECO:0000313" key="7">
    <source>
        <dbReference type="Proteomes" id="UP000605848"/>
    </source>
</evidence>
<gene>
    <name evidence="6" type="ORF">JKG68_32220</name>
</gene>
<comment type="similarity">
    <text evidence="4">Belongs to the peptidase S8 family.</text>
</comment>
<protein>
    <submittedName>
        <fullName evidence="6">Proprotein convertase P-domain-containing protein</fullName>
    </submittedName>
</protein>
<dbReference type="GO" id="GO:0004252">
    <property type="term" value="F:serine-type endopeptidase activity"/>
    <property type="evidence" value="ECO:0007669"/>
    <property type="project" value="UniProtKB-UniRule"/>
</dbReference>
<dbReference type="EMBL" id="JAEQMY010000263">
    <property type="protein sequence ID" value="MBL0408529.1"/>
    <property type="molecule type" value="Genomic_DNA"/>
</dbReference>
<name>A0A936ZJY5_9HYPH</name>
<sequence length="508" mass="52616">WQLGPGTGINAIPLYTEYTGAGVRIGVVDTGLNYANPDFAGQVDLQNDYDALDQDHDANNVGGDQHGTEVALILAAAANNAFGRVGAAFGATLVGYRFDTRALRTVEQETALLRLQHSVDVSNNSWSRSGEYFRDNFNDPSYVGAAAAIAEAATVGRNGLGTVIVRSAGNDAIGGDDINTHNYYNNRFTIVVGATAQDGKVQAFSNPGASLTVVAPGEATSTAAPLGSATAALMLEANPTLGYRDVATILALTAKITDPAGAGWFTNAGQGSNGGGLHVSRKAGFGLIDALAAVRLAETWTLQSTEANRAETAATGTGQAALSDLGVMSQTVQVAADLLVERAEVEIDIAHEKIGDLRIILVSPGGTESILLDRVGNGRYDPANGWLVFTLTSTQFLGEHAQGNWTLRVEDAANGNVGTLRHWALRLHGSASTADSLHVYTNEYASMRDADAARGILVDTSGNDTLNAAAVSGHSVINLGPGETSQIAGRTLVIAADTLIENAIAGDG</sequence>
<organism evidence="6 7">
    <name type="scientific">Microvirga aerilata</name>
    <dbReference type="NCBI Taxonomy" id="670292"/>
    <lineage>
        <taxon>Bacteria</taxon>
        <taxon>Pseudomonadati</taxon>
        <taxon>Pseudomonadota</taxon>
        <taxon>Alphaproteobacteria</taxon>
        <taxon>Hyphomicrobiales</taxon>
        <taxon>Methylobacteriaceae</taxon>
        <taxon>Microvirga</taxon>
    </lineage>
</organism>
<evidence type="ECO:0000256" key="2">
    <source>
        <dbReference type="ARBA" id="ARBA00022801"/>
    </source>
</evidence>
<feature type="non-terminal residue" evidence="6">
    <location>
        <position position="508"/>
    </location>
</feature>
<dbReference type="InterPro" id="IPR015500">
    <property type="entry name" value="Peptidase_S8_subtilisin-rel"/>
</dbReference>
<evidence type="ECO:0000256" key="4">
    <source>
        <dbReference type="PROSITE-ProRule" id="PRU01240"/>
    </source>
</evidence>
<dbReference type="RefSeq" id="WP_202066489.1">
    <property type="nucleotide sequence ID" value="NZ_JAEQMY010000263.1"/>
</dbReference>
<evidence type="ECO:0000313" key="6">
    <source>
        <dbReference type="EMBL" id="MBL0408529.1"/>
    </source>
</evidence>
<proteinExistence type="inferred from homology"/>
<dbReference type="GO" id="GO:0012505">
    <property type="term" value="C:endomembrane system"/>
    <property type="evidence" value="ECO:0007669"/>
    <property type="project" value="UniProtKB-ARBA"/>
</dbReference>
<dbReference type="Pfam" id="PF01483">
    <property type="entry name" value="P_proprotein"/>
    <property type="match status" value="1"/>
</dbReference>
<dbReference type="PANTHER" id="PTHR42884">
    <property type="entry name" value="PROPROTEIN CONVERTASE SUBTILISIN/KEXIN-RELATED"/>
    <property type="match status" value="1"/>
</dbReference>
<dbReference type="SUPFAM" id="SSF49785">
    <property type="entry name" value="Galactose-binding domain-like"/>
    <property type="match status" value="1"/>
</dbReference>
<keyword evidence="7" id="KW-1185">Reference proteome</keyword>
<dbReference type="Proteomes" id="UP000605848">
    <property type="component" value="Unassembled WGS sequence"/>
</dbReference>
<feature type="domain" description="P/Homo B" evidence="5">
    <location>
        <begin position="295"/>
        <end position="433"/>
    </location>
</feature>
<reference evidence="6" key="1">
    <citation type="submission" date="2021-01" db="EMBL/GenBank/DDBJ databases">
        <title>Microvirga sp.</title>
        <authorList>
            <person name="Kim M.K."/>
        </authorList>
    </citation>
    <scope>NUCLEOTIDE SEQUENCE</scope>
    <source>
        <strain evidence="6">5420S-16</strain>
    </source>
</reference>
<feature type="active site" description="Charge relay system" evidence="4">
    <location>
        <position position="29"/>
    </location>
</feature>
<dbReference type="InterPro" id="IPR008979">
    <property type="entry name" value="Galactose-bd-like_sf"/>
</dbReference>
<dbReference type="PANTHER" id="PTHR42884:SF14">
    <property type="entry name" value="NEUROENDOCRINE CONVERTASE 1"/>
    <property type="match status" value="1"/>
</dbReference>
<keyword evidence="3 4" id="KW-0720">Serine protease</keyword>
<dbReference type="InterPro" id="IPR000209">
    <property type="entry name" value="Peptidase_S8/S53_dom"/>
</dbReference>
<dbReference type="PROSITE" id="PS51892">
    <property type="entry name" value="SUBTILASE"/>
    <property type="match status" value="1"/>
</dbReference>
<comment type="caution">
    <text evidence="6">The sequence shown here is derived from an EMBL/GenBank/DDBJ whole genome shotgun (WGS) entry which is preliminary data.</text>
</comment>
<dbReference type="AlphaFoldDB" id="A0A936ZJY5"/>
<dbReference type="Pfam" id="PF00082">
    <property type="entry name" value="Peptidase_S8"/>
    <property type="match status" value="1"/>
</dbReference>
<feature type="non-terminal residue" evidence="6">
    <location>
        <position position="1"/>
    </location>
</feature>
<dbReference type="GO" id="GO:0016020">
    <property type="term" value="C:membrane"/>
    <property type="evidence" value="ECO:0007669"/>
    <property type="project" value="TreeGrafter"/>
</dbReference>
<feature type="active site" description="Charge relay system" evidence="4">
    <location>
        <position position="66"/>
    </location>
</feature>
<dbReference type="GO" id="GO:0016485">
    <property type="term" value="P:protein processing"/>
    <property type="evidence" value="ECO:0007669"/>
    <property type="project" value="TreeGrafter"/>
</dbReference>
<dbReference type="InterPro" id="IPR023827">
    <property type="entry name" value="Peptidase_S8_Asp-AS"/>
</dbReference>
<dbReference type="Gene3D" id="2.60.120.260">
    <property type="entry name" value="Galactose-binding domain-like"/>
    <property type="match status" value="1"/>
</dbReference>
<dbReference type="PROSITE" id="PS51829">
    <property type="entry name" value="P_HOMO_B"/>
    <property type="match status" value="1"/>
</dbReference>
<dbReference type="PROSITE" id="PS00136">
    <property type="entry name" value="SUBTILASE_ASP"/>
    <property type="match status" value="1"/>
</dbReference>
<dbReference type="SUPFAM" id="SSF52743">
    <property type="entry name" value="Subtilisin-like"/>
    <property type="match status" value="1"/>
</dbReference>
<dbReference type="GO" id="GO:0005737">
    <property type="term" value="C:cytoplasm"/>
    <property type="evidence" value="ECO:0007669"/>
    <property type="project" value="UniProtKB-ARBA"/>
</dbReference>
<accession>A0A936ZJY5</accession>
<dbReference type="PRINTS" id="PR00723">
    <property type="entry name" value="SUBTILISIN"/>
</dbReference>